<feature type="transmembrane region" description="Helical" evidence="2">
    <location>
        <begin position="45"/>
        <end position="63"/>
    </location>
</feature>
<evidence type="ECO:0000313" key="3">
    <source>
        <dbReference type="EMBL" id="RDL30494.1"/>
    </source>
</evidence>
<dbReference type="EMBL" id="NPIC01000015">
    <property type="protein sequence ID" value="RDL30494.1"/>
    <property type="molecule type" value="Genomic_DNA"/>
</dbReference>
<evidence type="ECO:0000256" key="1">
    <source>
        <dbReference type="SAM" id="MobiDB-lite"/>
    </source>
</evidence>
<protein>
    <recommendedName>
        <fullName evidence="5">MARVEL domain-containing protein</fullName>
    </recommendedName>
</protein>
<feature type="transmembrane region" description="Helical" evidence="2">
    <location>
        <begin position="70"/>
        <end position="93"/>
    </location>
</feature>
<keyword evidence="2" id="KW-1133">Transmembrane helix</keyword>
<feature type="compositionally biased region" description="Polar residues" evidence="1">
    <location>
        <begin position="188"/>
        <end position="200"/>
    </location>
</feature>
<evidence type="ECO:0008006" key="5">
    <source>
        <dbReference type="Google" id="ProtNLM"/>
    </source>
</evidence>
<dbReference type="Proteomes" id="UP000254866">
    <property type="component" value="Unassembled WGS sequence"/>
</dbReference>
<feature type="transmembrane region" description="Helical" evidence="2">
    <location>
        <begin position="129"/>
        <end position="150"/>
    </location>
</feature>
<accession>A0A370TA03</accession>
<proteinExistence type="predicted"/>
<dbReference type="RefSeq" id="XP_031865019.1">
    <property type="nucleotide sequence ID" value="XM_032018995.1"/>
</dbReference>
<keyword evidence="4" id="KW-1185">Reference proteome</keyword>
<feature type="compositionally biased region" description="Basic and acidic residues" evidence="1">
    <location>
        <begin position="176"/>
        <end position="187"/>
    </location>
</feature>
<evidence type="ECO:0000256" key="2">
    <source>
        <dbReference type="SAM" id="Phobius"/>
    </source>
</evidence>
<name>A0A370TA03_9HELO</name>
<dbReference type="GeneID" id="43603221"/>
<feature type="transmembrane region" description="Helical" evidence="2">
    <location>
        <begin position="12"/>
        <end position="33"/>
    </location>
</feature>
<reference evidence="3 4" key="1">
    <citation type="journal article" date="2018" name="IMA Fungus">
        <title>IMA Genome-F 9: Draft genome sequence of Annulohypoxylon stygium, Aspergillus mulundensis, Berkeleyomyces basicola (syn. Thielaviopsis basicola), Ceratocystis smalleyi, two Cercospora beticola strains, Coleophoma cylindrospora, Fusarium fracticaudum, Phialophora cf. hyalina, and Morchella septimelata.</title>
        <authorList>
            <person name="Wingfield B.D."/>
            <person name="Bills G.F."/>
            <person name="Dong Y."/>
            <person name="Huang W."/>
            <person name="Nel W.J."/>
            <person name="Swalarsk-Parry B.S."/>
            <person name="Vaghefi N."/>
            <person name="Wilken P.M."/>
            <person name="An Z."/>
            <person name="de Beer Z.W."/>
            <person name="De Vos L."/>
            <person name="Chen L."/>
            <person name="Duong T.A."/>
            <person name="Gao Y."/>
            <person name="Hammerbacher A."/>
            <person name="Kikkert J.R."/>
            <person name="Li Y."/>
            <person name="Li H."/>
            <person name="Li K."/>
            <person name="Li Q."/>
            <person name="Liu X."/>
            <person name="Ma X."/>
            <person name="Naidoo K."/>
            <person name="Pethybridge S.J."/>
            <person name="Sun J."/>
            <person name="Steenkamp E.T."/>
            <person name="van der Nest M.A."/>
            <person name="van Wyk S."/>
            <person name="Wingfield M.J."/>
            <person name="Xiong C."/>
            <person name="Yue Q."/>
            <person name="Zhang X."/>
        </authorList>
    </citation>
    <scope>NUCLEOTIDE SEQUENCE [LARGE SCALE GENOMIC DNA]</scope>
    <source>
        <strain evidence="3 4">BP 5553</strain>
    </source>
</reference>
<keyword evidence="2" id="KW-0812">Transmembrane</keyword>
<dbReference type="OrthoDB" id="4074965at2759"/>
<dbReference type="AlphaFoldDB" id="A0A370TA03"/>
<organism evidence="3 4">
    <name type="scientific">Venustampulla echinocandica</name>
    <dbReference type="NCBI Taxonomy" id="2656787"/>
    <lineage>
        <taxon>Eukaryota</taxon>
        <taxon>Fungi</taxon>
        <taxon>Dikarya</taxon>
        <taxon>Ascomycota</taxon>
        <taxon>Pezizomycotina</taxon>
        <taxon>Leotiomycetes</taxon>
        <taxon>Helotiales</taxon>
        <taxon>Pleuroascaceae</taxon>
        <taxon>Venustampulla</taxon>
    </lineage>
</organism>
<dbReference type="PANTHER" id="PTHR39608:SF1">
    <property type="entry name" value="INTEGRAL MEMBRANE PROTEIN (AFU_ORTHOLOGUE AFUA_5G08640)"/>
    <property type="match status" value="1"/>
</dbReference>
<gene>
    <name evidence="3" type="ORF">BP5553_10372</name>
</gene>
<evidence type="ECO:0000313" key="4">
    <source>
        <dbReference type="Proteomes" id="UP000254866"/>
    </source>
</evidence>
<dbReference type="PANTHER" id="PTHR39608">
    <property type="entry name" value="INTEGRAL MEMBRANE PROTEIN (AFU_ORTHOLOGUE AFUA_5G08640)"/>
    <property type="match status" value="1"/>
</dbReference>
<sequence length="200" mass="22208">MGAASKTCSVILRVCQLIAAAIVAGMLGRYLHFIATAHANAGSRIIYAEVIAGISIFVSIVLLPPLKYSFYCFALDFTLWLTVSGGCESHWYWNTWGYYWGRYWYTVPRVSITQSAIGTTGCSEWRTTLAFSFLGGWAWFISGILGIYVCTKASDMRSSDSEVGIVPRMTRRWRKPKNDAGHAKETTESAPQSVGIQEPH</sequence>
<keyword evidence="2" id="KW-0472">Membrane</keyword>
<comment type="caution">
    <text evidence="3">The sequence shown here is derived from an EMBL/GenBank/DDBJ whole genome shotgun (WGS) entry which is preliminary data.</text>
</comment>
<feature type="region of interest" description="Disordered" evidence="1">
    <location>
        <begin position="174"/>
        <end position="200"/>
    </location>
</feature>